<organism evidence="4 5">
    <name type="scientific">Nonomuraea maritima</name>
    <dbReference type="NCBI Taxonomy" id="683260"/>
    <lineage>
        <taxon>Bacteria</taxon>
        <taxon>Bacillati</taxon>
        <taxon>Actinomycetota</taxon>
        <taxon>Actinomycetes</taxon>
        <taxon>Streptosporangiales</taxon>
        <taxon>Streptosporangiaceae</taxon>
        <taxon>Nonomuraea</taxon>
    </lineage>
</organism>
<dbReference type="EMBL" id="FNFB01000001">
    <property type="protein sequence ID" value="SDJ19919.1"/>
    <property type="molecule type" value="Genomic_DNA"/>
</dbReference>
<gene>
    <name evidence="4" type="ORF">SAMN05421874_10135</name>
</gene>
<dbReference type="CDD" id="cd05242">
    <property type="entry name" value="SDR_a8"/>
    <property type="match status" value="1"/>
</dbReference>
<evidence type="ECO:0008006" key="6">
    <source>
        <dbReference type="Google" id="ProtNLM"/>
    </source>
</evidence>
<evidence type="ECO:0000313" key="4">
    <source>
        <dbReference type="EMBL" id="SDJ19919.1"/>
    </source>
</evidence>
<dbReference type="InterPro" id="IPR013549">
    <property type="entry name" value="DUF1731"/>
</dbReference>
<evidence type="ECO:0000256" key="1">
    <source>
        <dbReference type="ARBA" id="ARBA00009353"/>
    </source>
</evidence>
<accession>A0A1G8RSM8</accession>
<dbReference type="RefSeq" id="WP_090758292.1">
    <property type="nucleotide sequence ID" value="NZ_FNFB01000001.1"/>
</dbReference>
<dbReference type="NCBIfam" id="TIGR01777">
    <property type="entry name" value="yfcH"/>
    <property type="match status" value="1"/>
</dbReference>
<dbReference type="Pfam" id="PF01370">
    <property type="entry name" value="Epimerase"/>
    <property type="match status" value="1"/>
</dbReference>
<dbReference type="AlphaFoldDB" id="A0A1G8RSM8"/>
<dbReference type="PANTHER" id="PTHR11092:SF0">
    <property type="entry name" value="EPIMERASE FAMILY PROTEIN SDR39U1"/>
    <property type="match status" value="1"/>
</dbReference>
<protein>
    <recommendedName>
        <fullName evidence="6">TIGR01777 family protein</fullName>
    </recommendedName>
</protein>
<dbReference type="InterPro" id="IPR036291">
    <property type="entry name" value="NAD(P)-bd_dom_sf"/>
</dbReference>
<evidence type="ECO:0000313" key="5">
    <source>
        <dbReference type="Proteomes" id="UP000198683"/>
    </source>
</evidence>
<dbReference type="SUPFAM" id="SSF51735">
    <property type="entry name" value="NAD(P)-binding Rossmann-fold domains"/>
    <property type="match status" value="1"/>
</dbReference>
<keyword evidence="5" id="KW-1185">Reference proteome</keyword>
<dbReference type="InterPro" id="IPR001509">
    <property type="entry name" value="Epimerase_deHydtase"/>
</dbReference>
<dbReference type="InterPro" id="IPR010099">
    <property type="entry name" value="SDR39U1"/>
</dbReference>
<name>A0A1G8RSM8_9ACTN</name>
<sequence>MAIIVTGASGLLGSALTRALRERGRDVVRFVRREPRAADEVSWRPSERVVDLSALEGADAVVHLAGASIAGRRWNDAYKRELVRSRVEGTRVLVDALGRLSRPPEVFLTASGVDFYGDTGDQVVDESHPRGTGFLSDLCEQWEGEARRAAEAGVRSVQARTGLALSRRGGMLGRVLPVFRMGLGAPLGTGRQYWSWITVDDWVEAVLHVLANPDVEGPVNFTSPRPVTNAEFTRKLGKALGRSTMPMPVPGFALALGLGEFAGAGLLPSHRVLPRKLTDSGYRFAHTGLDDALSAVL</sequence>
<feature type="domain" description="NAD-dependent epimerase/dehydratase" evidence="2">
    <location>
        <begin position="3"/>
        <end position="215"/>
    </location>
</feature>
<dbReference type="Gene3D" id="3.40.50.720">
    <property type="entry name" value="NAD(P)-binding Rossmann-like Domain"/>
    <property type="match status" value="1"/>
</dbReference>
<feature type="domain" description="DUF1731" evidence="3">
    <location>
        <begin position="249"/>
        <end position="295"/>
    </location>
</feature>
<dbReference type="Pfam" id="PF08338">
    <property type="entry name" value="DUF1731"/>
    <property type="match status" value="1"/>
</dbReference>
<comment type="similarity">
    <text evidence="1">Belongs to the NAD(P)-dependent epimerase/dehydratase family. SDR39U1 subfamily.</text>
</comment>
<dbReference type="Proteomes" id="UP000198683">
    <property type="component" value="Unassembled WGS sequence"/>
</dbReference>
<evidence type="ECO:0000259" key="3">
    <source>
        <dbReference type="Pfam" id="PF08338"/>
    </source>
</evidence>
<dbReference type="OrthoDB" id="9801773at2"/>
<evidence type="ECO:0000259" key="2">
    <source>
        <dbReference type="Pfam" id="PF01370"/>
    </source>
</evidence>
<proteinExistence type="inferred from homology"/>
<dbReference type="STRING" id="683260.SAMN05421874_10135"/>
<reference evidence="4 5" key="1">
    <citation type="submission" date="2016-10" db="EMBL/GenBank/DDBJ databases">
        <authorList>
            <person name="de Groot N.N."/>
        </authorList>
    </citation>
    <scope>NUCLEOTIDE SEQUENCE [LARGE SCALE GENOMIC DNA]</scope>
    <source>
        <strain evidence="4 5">CGMCC 4.5681</strain>
    </source>
</reference>
<dbReference type="PANTHER" id="PTHR11092">
    <property type="entry name" value="SUGAR NUCLEOTIDE EPIMERASE RELATED"/>
    <property type="match status" value="1"/>
</dbReference>